<dbReference type="SUPFAM" id="SSF103481">
    <property type="entry name" value="Multidrug resistance efflux transporter EmrE"/>
    <property type="match status" value="2"/>
</dbReference>
<dbReference type="Pfam" id="PF00892">
    <property type="entry name" value="EamA"/>
    <property type="match status" value="2"/>
</dbReference>
<dbReference type="PANTHER" id="PTHR22911:SF79">
    <property type="entry name" value="MOBA-LIKE NTP TRANSFERASE DOMAIN-CONTAINING PROTEIN"/>
    <property type="match status" value="1"/>
</dbReference>
<reference evidence="5 6" key="1">
    <citation type="journal article" date="2015" name="Genome Announc.">
        <title>Expanding the biotechnology potential of lactobacilli through comparative genomics of 213 strains and associated genera.</title>
        <authorList>
            <person name="Sun Z."/>
            <person name="Harris H.M."/>
            <person name="McCann A."/>
            <person name="Guo C."/>
            <person name="Argimon S."/>
            <person name="Zhang W."/>
            <person name="Yang X."/>
            <person name="Jeffery I.B."/>
            <person name="Cooney J.C."/>
            <person name="Kagawa T.F."/>
            <person name="Liu W."/>
            <person name="Song Y."/>
            <person name="Salvetti E."/>
            <person name="Wrobel A."/>
            <person name="Rasinkangas P."/>
            <person name="Parkhill J."/>
            <person name="Rea M.C."/>
            <person name="O'Sullivan O."/>
            <person name="Ritari J."/>
            <person name="Douillard F.P."/>
            <person name="Paul Ross R."/>
            <person name="Yang R."/>
            <person name="Briner A.E."/>
            <person name="Felis G.E."/>
            <person name="de Vos W.M."/>
            <person name="Barrangou R."/>
            <person name="Klaenhammer T.R."/>
            <person name="Caufield P.W."/>
            <person name="Cui Y."/>
            <person name="Zhang H."/>
            <person name="O'Toole P.W."/>
        </authorList>
    </citation>
    <scope>NUCLEOTIDE SEQUENCE [LARGE SCALE GENOMIC DNA]</scope>
    <source>
        <strain evidence="5 6">DSM 19910</strain>
    </source>
</reference>
<keyword evidence="3" id="KW-0472">Membrane</keyword>
<feature type="domain" description="EamA" evidence="4">
    <location>
        <begin position="5"/>
        <end position="144"/>
    </location>
</feature>
<dbReference type="InterPro" id="IPR000620">
    <property type="entry name" value="EamA_dom"/>
</dbReference>
<comment type="similarity">
    <text evidence="2">Belongs to the EamA transporter family.</text>
</comment>
<name>A0A0R1M7W4_9LACO</name>
<accession>A0A0R1M7W4</accession>
<gene>
    <name evidence="5" type="ORF">FC81_GL001280</name>
</gene>
<dbReference type="STRING" id="1423731.FC81_GL001280"/>
<dbReference type="Proteomes" id="UP000051621">
    <property type="component" value="Unassembled WGS sequence"/>
</dbReference>
<protein>
    <submittedName>
        <fullName evidence="5">DMT family permease</fullName>
    </submittedName>
</protein>
<keyword evidence="6" id="KW-1185">Reference proteome</keyword>
<evidence type="ECO:0000256" key="1">
    <source>
        <dbReference type="ARBA" id="ARBA00004127"/>
    </source>
</evidence>
<feature type="transmembrane region" description="Helical" evidence="3">
    <location>
        <begin position="99"/>
        <end position="118"/>
    </location>
</feature>
<keyword evidence="3" id="KW-1133">Transmembrane helix</keyword>
<dbReference type="AlphaFoldDB" id="A0A0R1M7W4"/>
<sequence length="301" mass="33090">MNKSIGIAYAIIGSIFWGTSGTVAEYLFARQHLDPLWLVGIRLFGAGLMLLLWYAIKHGHKIFSIWHNKNNIIKLVLFAFLGMLPSQLTYFMAIKYGNAPTATVLQFLGPLFIIGYLTVFQRVLPRRIDIFSVLLALAGTFLLVTNGQVTHLVLGPAALFWGIAAGLSQASYTLLPRRLLSLFNDRLVVGWAMLLSSLPFTGVITTHSWSSLDVMTIAGIGFIVIFGTMFAYLFYLKSLKSLLPATTGMLSAFEPLTATVLSVTFLSTPFSLIQAMGGILVLSTTVIQALPSKKYNKKVEE</sequence>
<feature type="transmembrane region" description="Helical" evidence="3">
    <location>
        <begin position="75"/>
        <end position="93"/>
    </location>
</feature>
<dbReference type="RefSeq" id="WP_057744216.1">
    <property type="nucleotide sequence ID" value="NZ_AZEF01000027.1"/>
</dbReference>
<dbReference type="GO" id="GO:0016020">
    <property type="term" value="C:membrane"/>
    <property type="evidence" value="ECO:0007669"/>
    <property type="project" value="InterPro"/>
</dbReference>
<comment type="subcellular location">
    <subcellularLocation>
        <location evidence="1">Endomembrane system</location>
        <topology evidence="1">Multi-pass membrane protein</topology>
    </subcellularLocation>
</comment>
<feature type="transmembrane region" description="Helical" evidence="3">
    <location>
        <begin position="35"/>
        <end position="54"/>
    </location>
</feature>
<dbReference type="InterPro" id="IPR037185">
    <property type="entry name" value="EmrE-like"/>
</dbReference>
<dbReference type="PATRIC" id="fig|1423731.3.peg.1314"/>
<dbReference type="PANTHER" id="PTHR22911">
    <property type="entry name" value="ACYL-MALONYL CONDENSING ENZYME-RELATED"/>
    <property type="match status" value="1"/>
</dbReference>
<evidence type="ECO:0000259" key="4">
    <source>
        <dbReference type="Pfam" id="PF00892"/>
    </source>
</evidence>
<evidence type="ECO:0000313" key="6">
    <source>
        <dbReference type="Proteomes" id="UP000051621"/>
    </source>
</evidence>
<feature type="transmembrane region" description="Helical" evidence="3">
    <location>
        <begin position="7"/>
        <end position="29"/>
    </location>
</feature>
<comment type="caution">
    <text evidence="5">The sequence shown here is derived from an EMBL/GenBank/DDBJ whole genome shotgun (WGS) entry which is preliminary data.</text>
</comment>
<feature type="transmembrane region" description="Helical" evidence="3">
    <location>
        <begin position="187"/>
        <end position="209"/>
    </location>
</feature>
<feature type="transmembrane region" description="Helical" evidence="3">
    <location>
        <begin position="272"/>
        <end position="290"/>
    </location>
</feature>
<dbReference type="OrthoDB" id="9810818at2"/>
<organism evidence="5 6">
    <name type="scientific">Liquorilactobacillus capillatus DSM 19910</name>
    <dbReference type="NCBI Taxonomy" id="1423731"/>
    <lineage>
        <taxon>Bacteria</taxon>
        <taxon>Bacillati</taxon>
        <taxon>Bacillota</taxon>
        <taxon>Bacilli</taxon>
        <taxon>Lactobacillales</taxon>
        <taxon>Lactobacillaceae</taxon>
        <taxon>Liquorilactobacillus</taxon>
    </lineage>
</organism>
<feature type="transmembrane region" description="Helical" evidence="3">
    <location>
        <begin position="215"/>
        <end position="235"/>
    </location>
</feature>
<proteinExistence type="inferred from homology"/>
<feature type="transmembrane region" description="Helical" evidence="3">
    <location>
        <begin position="242"/>
        <end position="266"/>
    </location>
</feature>
<dbReference type="EMBL" id="AZEF01000027">
    <property type="protein sequence ID" value="KRL01141.1"/>
    <property type="molecule type" value="Genomic_DNA"/>
</dbReference>
<feature type="transmembrane region" description="Helical" evidence="3">
    <location>
        <begin position="130"/>
        <end position="147"/>
    </location>
</feature>
<feature type="transmembrane region" description="Helical" evidence="3">
    <location>
        <begin position="153"/>
        <end position="175"/>
    </location>
</feature>
<evidence type="ECO:0000256" key="3">
    <source>
        <dbReference type="SAM" id="Phobius"/>
    </source>
</evidence>
<evidence type="ECO:0000256" key="2">
    <source>
        <dbReference type="ARBA" id="ARBA00007362"/>
    </source>
</evidence>
<keyword evidence="3" id="KW-0812">Transmembrane</keyword>
<feature type="domain" description="EamA" evidence="4">
    <location>
        <begin position="158"/>
        <end position="286"/>
    </location>
</feature>
<evidence type="ECO:0000313" key="5">
    <source>
        <dbReference type="EMBL" id="KRL01141.1"/>
    </source>
</evidence>